<keyword evidence="2 4" id="KW-0067">ATP-binding</keyword>
<keyword evidence="2" id="KW-0547">Nucleotide-binding</keyword>
<dbReference type="OrthoDB" id="9806903at2"/>
<dbReference type="GO" id="GO:0016887">
    <property type="term" value="F:ATP hydrolysis activity"/>
    <property type="evidence" value="ECO:0007669"/>
    <property type="project" value="InterPro"/>
</dbReference>
<dbReference type="PROSITE" id="PS00674">
    <property type="entry name" value="AAA"/>
    <property type="match status" value="1"/>
</dbReference>
<sequence length="427" mass="48959">MGKMNMKTKTLLSITESKAHMPDQHALNFLVKKCKEGIKEHSGTDDYHLYLEDGTSQEMWEVLEEDVQEKKTDVKLISHIVDHVATRSIASEESGKHHGFTVKPGILNSLFYYPEFNVALTQASLMHGFGDMIHHFIFAGSDEDIKQFLDYVQARKKEYIKNYVTVFTDMEHGVEPEKVKITSYVTRDDVIMESKIKKQIFRFVDEFFTKNGTFFEQYNIPYKRGLLLYGKPGNGKTTMVKSIANSISSPVAYWQITEFTSSYSIQEVFSSISRMTPMVLVIEDIDSMPELVRSVFLNTLDGATSKEGIFLIGTTNYPEQIDPALINRAGRFDRAYELKGPTAAMRSDYLIKKKLTELLSDEDINALVEATDGFSFAQLNELYKNVALDWYYDRQVNVEEICKDLREENSREKDGWMSGEVSKLGFY</sequence>
<feature type="domain" description="AAA+ ATPase" evidence="3">
    <location>
        <begin position="222"/>
        <end position="342"/>
    </location>
</feature>
<evidence type="ECO:0000256" key="2">
    <source>
        <dbReference type="RuleBase" id="RU003651"/>
    </source>
</evidence>
<dbReference type="PANTHER" id="PTHR23070">
    <property type="entry name" value="BCS1 AAA-TYPE ATPASE"/>
    <property type="match status" value="1"/>
</dbReference>
<dbReference type="InterPro" id="IPR003960">
    <property type="entry name" value="ATPase_AAA_CS"/>
</dbReference>
<dbReference type="InterPro" id="IPR003593">
    <property type="entry name" value="AAA+_ATPase"/>
</dbReference>
<dbReference type="InterPro" id="IPR027417">
    <property type="entry name" value="P-loop_NTPase"/>
</dbReference>
<dbReference type="Proteomes" id="UP000278746">
    <property type="component" value="Unassembled WGS sequence"/>
</dbReference>
<accession>A0A3M7TN79</accession>
<organism evidence="4 5">
    <name type="scientific">Alteribacter keqinensis</name>
    <dbReference type="NCBI Taxonomy" id="2483800"/>
    <lineage>
        <taxon>Bacteria</taxon>
        <taxon>Bacillati</taxon>
        <taxon>Bacillota</taxon>
        <taxon>Bacilli</taxon>
        <taxon>Bacillales</taxon>
        <taxon>Bacillaceae</taxon>
        <taxon>Alteribacter</taxon>
    </lineage>
</organism>
<evidence type="ECO:0000259" key="3">
    <source>
        <dbReference type="SMART" id="SM00382"/>
    </source>
</evidence>
<comment type="caution">
    <text evidence="4">The sequence shown here is derived from an EMBL/GenBank/DDBJ whole genome shotgun (WGS) entry which is preliminary data.</text>
</comment>
<dbReference type="InterPro" id="IPR050747">
    <property type="entry name" value="Mitochondrial_chaperone_BCS1"/>
</dbReference>
<dbReference type="AlphaFoldDB" id="A0A3M7TN79"/>
<dbReference type="SUPFAM" id="SSF52540">
    <property type="entry name" value="P-loop containing nucleoside triphosphate hydrolases"/>
    <property type="match status" value="1"/>
</dbReference>
<dbReference type="EMBL" id="RHIB01000003">
    <property type="protein sequence ID" value="RNA66995.1"/>
    <property type="molecule type" value="Genomic_DNA"/>
</dbReference>
<evidence type="ECO:0000256" key="1">
    <source>
        <dbReference type="ARBA" id="ARBA00007448"/>
    </source>
</evidence>
<gene>
    <name evidence="4" type="ORF">EBO34_17530</name>
</gene>
<proteinExistence type="inferred from homology"/>
<dbReference type="Gene3D" id="3.40.50.300">
    <property type="entry name" value="P-loop containing nucleotide triphosphate hydrolases"/>
    <property type="match status" value="1"/>
</dbReference>
<evidence type="ECO:0000313" key="4">
    <source>
        <dbReference type="EMBL" id="RNA66995.1"/>
    </source>
</evidence>
<dbReference type="SMART" id="SM00382">
    <property type="entry name" value="AAA"/>
    <property type="match status" value="1"/>
</dbReference>
<dbReference type="Pfam" id="PF00004">
    <property type="entry name" value="AAA"/>
    <property type="match status" value="1"/>
</dbReference>
<keyword evidence="5" id="KW-1185">Reference proteome</keyword>
<dbReference type="InterPro" id="IPR003959">
    <property type="entry name" value="ATPase_AAA_core"/>
</dbReference>
<evidence type="ECO:0000313" key="5">
    <source>
        <dbReference type="Proteomes" id="UP000278746"/>
    </source>
</evidence>
<dbReference type="CDD" id="cd19481">
    <property type="entry name" value="RecA-like_protease"/>
    <property type="match status" value="1"/>
</dbReference>
<reference evidence="4 5" key="1">
    <citation type="submission" date="2018-10" db="EMBL/GenBank/DDBJ databases">
        <title>Bacillus Keqinensis sp. nov., a moderately halophilic bacterium isolated from a saline-alkaline lake.</title>
        <authorList>
            <person name="Wang H."/>
        </authorList>
    </citation>
    <scope>NUCLEOTIDE SEQUENCE [LARGE SCALE GENOMIC DNA]</scope>
    <source>
        <strain evidence="4 5">KQ-3</strain>
    </source>
</reference>
<comment type="similarity">
    <text evidence="1">Belongs to the AAA ATPase family. BCS1 subfamily.</text>
</comment>
<dbReference type="GO" id="GO:0005524">
    <property type="term" value="F:ATP binding"/>
    <property type="evidence" value="ECO:0007669"/>
    <property type="project" value="UniProtKB-KW"/>
</dbReference>
<name>A0A3M7TN79_9BACI</name>
<protein>
    <submittedName>
        <fullName evidence="4">ATP-binding protein</fullName>
    </submittedName>
</protein>